<proteinExistence type="predicted"/>
<dbReference type="EMBL" id="JAESIY010000002">
    <property type="protein sequence ID" value="MBL3655157.1"/>
    <property type="molecule type" value="Genomic_DNA"/>
</dbReference>
<reference evidence="1" key="1">
    <citation type="submission" date="2021-01" db="EMBL/GenBank/DDBJ databases">
        <title>Fulvivirga kasyanovii gen. nov., sp nov., a novel member of the phylum Bacteroidetes isolated from seawater in a mussel farm.</title>
        <authorList>
            <person name="Zhao L.-H."/>
            <person name="Wang Z.-J."/>
        </authorList>
    </citation>
    <scope>NUCLEOTIDE SEQUENCE</scope>
    <source>
        <strain evidence="1">2943</strain>
    </source>
</reference>
<dbReference type="PANTHER" id="PTHR34472">
    <property type="entry name" value="SULFUR CARRIER PROTEIN THIS"/>
    <property type="match status" value="1"/>
</dbReference>
<keyword evidence="2" id="KW-1185">Reference proteome</keyword>
<dbReference type="PANTHER" id="PTHR34472:SF1">
    <property type="entry name" value="SULFUR CARRIER PROTEIN THIS"/>
    <property type="match status" value="1"/>
</dbReference>
<dbReference type="AlphaFoldDB" id="A0A937F2L6"/>
<dbReference type="NCBIfam" id="TIGR01683">
    <property type="entry name" value="thiS"/>
    <property type="match status" value="1"/>
</dbReference>
<dbReference type="Gene3D" id="3.10.20.30">
    <property type="match status" value="1"/>
</dbReference>
<dbReference type="Proteomes" id="UP000659388">
    <property type="component" value="Unassembled WGS sequence"/>
</dbReference>
<sequence length="68" mass="7484">MDFTINDQPFSVDQDSLTLEEVLALKGFENLQGVAVAVNQQVVPRTAWKKKSIKSHDQLLIITATQGG</sequence>
<dbReference type="InterPro" id="IPR010035">
    <property type="entry name" value="Thi_S"/>
</dbReference>
<dbReference type="SUPFAM" id="SSF54285">
    <property type="entry name" value="MoaD/ThiS"/>
    <property type="match status" value="1"/>
</dbReference>
<dbReference type="InterPro" id="IPR003749">
    <property type="entry name" value="ThiS/MoaD-like"/>
</dbReference>
<comment type="caution">
    <text evidence="1">The sequence shown here is derived from an EMBL/GenBank/DDBJ whole genome shotgun (WGS) entry which is preliminary data.</text>
</comment>
<gene>
    <name evidence="1" type="primary">thiS</name>
    <name evidence="1" type="ORF">JL102_03390</name>
</gene>
<name>A0A937F2L6_9BACT</name>
<evidence type="ECO:0000313" key="1">
    <source>
        <dbReference type="EMBL" id="MBL3655157.1"/>
    </source>
</evidence>
<dbReference type="Pfam" id="PF02597">
    <property type="entry name" value="ThiS"/>
    <property type="match status" value="1"/>
</dbReference>
<evidence type="ECO:0000313" key="2">
    <source>
        <dbReference type="Proteomes" id="UP000659388"/>
    </source>
</evidence>
<dbReference type="InterPro" id="IPR016155">
    <property type="entry name" value="Mopterin_synth/thiamin_S_b"/>
</dbReference>
<accession>A0A937F2L6</accession>
<protein>
    <submittedName>
        <fullName evidence="1">Sulfur carrier protein ThiS</fullName>
    </submittedName>
</protein>
<dbReference type="RefSeq" id="WP_202242508.1">
    <property type="nucleotide sequence ID" value="NZ_JAESIY010000002.1"/>
</dbReference>
<dbReference type="InterPro" id="IPR012675">
    <property type="entry name" value="Beta-grasp_dom_sf"/>
</dbReference>
<organism evidence="1 2">
    <name type="scientific">Fulvivirga sediminis</name>
    <dbReference type="NCBI Taxonomy" id="2803949"/>
    <lineage>
        <taxon>Bacteria</taxon>
        <taxon>Pseudomonadati</taxon>
        <taxon>Bacteroidota</taxon>
        <taxon>Cytophagia</taxon>
        <taxon>Cytophagales</taxon>
        <taxon>Fulvivirgaceae</taxon>
        <taxon>Fulvivirga</taxon>
    </lineage>
</organism>